<dbReference type="Proteomes" id="UP000199035">
    <property type="component" value="Unassembled WGS sequence"/>
</dbReference>
<evidence type="ECO:0000313" key="1">
    <source>
        <dbReference type="EMBL" id="SDX98721.1"/>
    </source>
</evidence>
<keyword evidence="2" id="KW-1185">Reference proteome</keyword>
<sequence length="220" mass="25687">MLACQQFRDHLIAVFPELQPTDFPPINHAQDIDTWITDWLSEYPVSREYLLECDYEDWSNSLDLKLHFLKANENNPIPIDSVLDDVYDFFEPALDFDELSNLEMDHFEIDDLAVEDLEVNDLEVENFEQDDVNEDDSILVEAENILLDNILNCILRNGIDVIFIDLPVKFQLILSRNPDRSALQALAAYLTEHSDPNYPVRYYCARSYSHHLFPYLIGKL</sequence>
<accession>A0A1H3G631</accession>
<name>A0A1H3G631_9GAMM</name>
<dbReference type="EMBL" id="FNPK01000002">
    <property type="protein sequence ID" value="SDX98721.1"/>
    <property type="molecule type" value="Genomic_DNA"/>
</dbReference>
<evidence type="ECO:0000313" key="2">
    <source>
        <dbReference type="Proteomes" id="UP000199035"/>
    </source>
</evidence>
<organism evidence="1 2">
    <name type="scientific">Acinetobacter kyonggiensis</name>
    <dbReference type="NCBI Taxonomy" id="595670"/>
    <lineage>
        <taxon>Bacteria</taxon>
        <taxon>Pseudomonadati</taxon>
        <taxon>Pseudomonadota</taxon>
        <taxon>Gammaproteobacteria</taxon>
        <taxon>Moraxellales</taxon>
        <taxon>Moraxellaceae</taxon>
        <taxon>Acinetobacter</taxon>
    </lineage>
</organism>
<reference evidence="2" key="1">
    <citation type="submission" date="2016-10" db="EMBL/GenBank/DDBJ databases">
        <authorList>
            <person name="Varghese N."/>
            <person name="Submissions S."/>
        </authorList>
    </citation>
    <scope>NUCLEOTIDE SEQUENCE [LARGE SCALE GENOMIC DNA]</scope>
    <source>
        <strain evidence="2">ANC 5109</strain>
    </source>
</reference>
<dbReference type="RefSeq" id="WP_092687190.1">
    <property type="nucleotide sequence ID" value="NZ_FNPK01000002.1"/>
</dbReference>
<gene>
    <name evidence="1" type="ORF">SAMN05421643_10225</name>
</gene>
<protein>
    <submittedName>
        <fullName evidence="1">Uncharacterized protein</fullName>
    </submittedName>
</protein>
<dbReference type="AlphaFoldDB" id="A0A1H3G631"/>
<proteinExistence type="predicted"/>